<evidence type="ECO:0000313" key="2">
    <source>
        <dbReference type="EMBL" id="CCD42835.1"/>
    </source>
</evidence>
<dbReference type="EMBL" id="FQ790250">
    <property type="protein sequence ID" value="CCD42835.1"/>
    <property type="molecule type" value="Genomic_DNA"/>
</dbReference>
<feature type="region of interest" description="Disordered" evidence="1">
    <location>
        <begin position="19"/>
        <end position="85"/>
    </location>
</feature>
<feature type="compositionally biased region" description="Basic and acidic residues" evidence="1">
    <location>
        <begin position="61"/>
        <end position="75"/>
    </location>
</feature>
<dbReference type="Proteomes" id="UP000008177">
    <property type="component" value="Unplaced contigs"/>
</dbReference>
<gene>
    <name evidence="2" type="ORF">BofuT4_uP071310.1</name>
</gene>
<sequence length="85" mass="9877">MLQSKIRTLQEEVAALRTQLNAKSRQEPESSPNVGQSSANKRTYDNFFGALQDQSRQKTSLTRDHQTQFRDDSSNRRGKIFNRFE</sequence>
<dbReference type="InParanoid" id="G2XPU7"/>
<evidence type="ECO:0000313" key="3">
    <source>
        <dbReference type="Proteomes" id="UP000008177"/>
    </source>
</evidence>
<accession>G2XPU7</accession>
<feature type="compositionally biased region" description="Basic residues" evidence="1">
    <location>
        <begin position="76"/>
        <end position="85"/>
    </location>
</feature>
<dbReference type="AlphaFoldDB" id="G2XPU7"/>
<name>G2XPU7_BOTF4</name>
<proteinExistence type="predicted"/>
<organism evidence="2 3">
    <name type="scientific">Botryotinia fuckeliana (strain T4)</name>
    <name type="common">Noble rot fungus</name>
    <name type="synonym">Botrytis cinerea</name>
    <dbReference type="NCBI Taxonomy" id="999810"/>
    <lineage>
        <taxon>Eukaryota</taxon>
        <taxon>Fungi</taxon>
        <taxon>Dikarya</taxon>
        <taxon>Ascomycota</taxon>
        <taxon>Pezizomycotina</taxon>
        <taxon>Leotiomycetes</taxon>
        <taxon>Helotiales</taxon>
        <taxon>Sclerotiniaceae</taxon>
        <taxon>Botrytis</taxon>
    </lineage>
</organism>
<protein>
    <submittedName>
        <fullName evidence="2">Uncharacterized protein</fullName>
    </submittedName>
</protein>
<dbReference type="HOGENOM" id="CLU_2512353_0_0_1"/>
<reference evidence="3" key="1">
    <citation type="journal article" date="2011" name="PLoS Genet.">
        <title>Genomic analysis of the necrotrophic fungal pathogens Sclerotinia sclerotiorum and Botrytis cinerea.</title>
        <authorList>
            <person name="Amselem J."/>
            <person name="Cuomo C.A."/>
            <person name="van Kan J.A."/>
            <person name="Viaud M."/>
            <person name="Benito E.P."/>
            <person name="Couloux A."/>
            <person name="Coutinho P.M."/>
            <person name="de Vries R.P."/>
            <person name="Dyer P.S."/>
            <person name="Fillinger S."/>
            <person name="Fournier E."/>
            <person name="Gout L."/>
            <person name="Hahn M."/>
            <person name="Kohn L."/>
            <person name="Lapalu N."/>
            <person name="Plummer K.M."/>
            <person name="Pradier J.M."/>
            <person name="Quevillon E."/>
            <person name="Sharon A."/>
            <person name="Simon A."/>
            <person name="ten Have A."/>
            <person name="Tudzynski B."/>
            <person name="Tudzynski P."/>
            <person name="Wincker P."/>
            <person name="Andrew M."/>
            <person name="Anthouard V."/>
            <person name="Beever R.E."/>
            <person name="Beffa R."/>
            <person name="Benoit I."/>
            <person name="Bouzid O."/>
            <person name="Brault B."/>
            <person name="Chen Z."/>
            <person name="Choquer M."/>
            <person name="Collemare J."/>
            <person name="Cotton P."/>
            <person name="Danchin E.G."/>
            <person name="Da Silva C."/>
            <person name="Gautier A."/>
            <person name="Giraud C."/>
            <person name="Giraud T."/>
            <person name="Gonzalez C."/>
            <person name="Grossetete S."/>
            <person name="Guldener U."/>
            <person name="Henrissat B."/>
            <person name="Howlett B.J."/>
            <person name="Kodira C."/>
            <person name="Kretschmer M."/>
            <person name="Lappartient A."/>
            <person name="Leroch M."/>
            <person name="Levis C."/>
            <person name="Mauceli E."/>
            <person name="Neuveglise C."/>
            <person name="Oeser B."/>
            <person name="Pearson M."/>
            <person name="Poulain J."/>
            <person name="Poussereau N."/>
            <person name="Quesneville H."/>
            <person name="Rascle C."/>
            <person name="Schumacher J."/>
            <person name="Segurens B."/>
            <person name="Sexton A."/>
            <person name="Silva E."/>
            <person name="Sirven C."/>
            <person name="Soanes D.M."/>
            <person name="Talbot N.J."/>
            <person name="Templeton M."/>
            <person name="Yandava C."/>
            <person name="Yarden O."/>
            <person name="Zeng Q."/>
            <person name="Rollins J.A."/>
            <person name="Lebrun M.H."/>
            <person name="Dickman M."/>
        </authorList>
    </citation>
    <scope>NUCLEOTIDE SEQUENCE [LARGE SCALE GENOMIC DNA]</scope>
    <source>
        <strain evidence="3">T4</strain>
    </source>
</reference>
<evidence type="ECO:0000256" key="1">
    <source>
        <dbReference type="SAM" id="MobiDB-lite"/>
    </source>
</evidence>
<feature type="compositionally biased region" description="Polar residues" evidence="1">
    <location>
        <begin position="19"/>
        <end position="41"/>
    </location>
</feature>